<evidence type="ECO:0000256" key="3">
    <source>
        <dbReference type="ARBA" id="ARBA00022801"/>
    </source>
</evidence>
<proteinExistence type="predicted"/>
<dbReference type="RefSeq" id="WP_262434641.1">
    <property type="nucleotide sequence ID" value="NZ_JACRTF010000001.1"/>
</dbReference>
<feature type="domain" description="Alpha-L-rhamnosidase six-hairpin glycosidase" evidence="7">
    <location>
        <begin position="506"/>
        <end position="853"/>
    </location>
</feature>
<dbReference type="SUPFAM" id="SSF48208">
    <property type="entry name" value="Six-hairpin glycosidases"/>
    <property type="match status" value="1"/>
</dbReference>
<evidence type="ECO:0000313" key="10">
    <source>
        <dbReference type="Proteomes" id="UP000651085"/>
    </source>
</evidence>
<accession>A0A926F7Y4</accession>
<feature type="domain" description="Bacterial alpha-L-rhamnosidase N-terminal" evidence="6">
    <location>
        <begin position="174"/>
        <end position="350"/>
    </location>
</feature>
<evidence type="ECO:0000256" key="2">
    <source>
        <dbReference type="ARBA" id="ARBA00012652"/>
    </source>
</evidence>
<dbReference type="EMBL" id="JACRTF010000001">
    <property type="protein sequence ID" value="MBC8593514.1"/>
    <property type="molecule type" value="Genomic_DNA"/>
</dbReference>
<dbReference type="InterPro" id="IPR035398">
    <property type="entry name" value="Bac_rhamnosid_C"/>
</dbReference>
<dbReference type="PIRSF" id="PIRSF010631">
    <property type="entry name" value="A-rhamnsds"/>
    <property type="match status" value="1"/>
</dbReference>
<dbReference type="GO" id="GO:0005975">
    <property type="term" value="P:carbohydrate metabolic process"/>
    <property type="evidence" value="ECO:0007669"/>
    <property type="project" value="InterPro"/>
</dbReference>
<dbReference type="InterPro" id="IPR008928">
    <property type="entry name" value="6-hairpin_glycosidase_sf"/>
</dbReference>
<comment type="caution">
    <text evidence="9">The sequence shown here is derived from an EMBL/GenBank/DDBJ whole genome shotgun (WGS) entry which is preliminary data.</text>
</comment>
<dbReference type="InterPro" id="IPR013737">
    <property type="entry name" value="Bac_rhamnosid_N"/>
</dbReference>
<feature type="domain" description="Alpha-L-rhamnosidase concanavalin-like" evidence="5">
    <location>
        <begin position="393"/>
        <end position="500"/>
    </location>
</feature>
<dbReference type="GO" id="GO:0030596">
    <property type="term" value="F:alpha-L-rhamnosidase activity"/>
    <property type="evidence" value="ECO:0007669"/>
    <property type="project" value="UniProtKB-EC"/>
</dbReference>
<dbReference type="Gene3D" id="1.50.10.10">
    <property type="match status" value="1"/>
</dbReference>
<dbReference type="EC" id="3.2.1.40" evidence="2"/>
<evidence type="ECO:0000256" key="4">
    <source>
        <dbReference type="SAM" id="SignalP"/>
    </source>
</evidence>
<dbReference type="Proteomes" id="UP000651085">
    <property type="component" value="Unassembled WGS sequence"/>
</dbReference>
<evidence type="ECO:0000259" key="8">
    <source>
        <dbReference type="Pfam" id="PF17390"/>
    </source>
</evidence>
<sequence>MKKVLLVLASLLCFSTFTTRGETNATKSFTISDLRVEYLKNPIGIDVAAPRFSWKMESDRRGISQTGYQIIVSTDKQGKNIVWDSEKTASDLSVHIIYKGIALQPSTRYYWKVNVWDNDGNKKTSRETAFFETGLMNSGWNGAKWIKCNDTDAPENESQTDGIPMFRTECMLDKEIKSARIYSSALGVYDLFINGNRVGNTNADGKLCFDELKPGWTNYSKTVFYNTYDITSFLSKGNNAIAALVSSGWWAGHVAHGEYGSPALGFIAKLYIVYKDGTTETIVTHPESWKTSREGAIRMADIYTGEDYDARRESEWKKVGFDDSNWHKPTENKDFKGTIKAFIGPNVQVRKELEQTPVSITKYNGHTPDEKGYGMVNVIEERKGTDRLTLDKGDTAVYDLGQNMVGWVKFKVKGNAGTRLTIRFAESLNDDGSFARVNDGPGGSLYRIILRSAAATLSYTLKGDKDGEEFRPTMTFFGFRYCDVVTTEQVEIESMKGEVVGTVAEEGSSFTTSHARVNQLYKNIMWGQRGNFLSVPTDCPQRDERLGWTGDILAFGRAATYNADLAGFFHKWMGDVRDGQREDGAYYDLAPRVWGNEVGNAAWAEAGIVIPWTTYLMYGDRGILEENYASMERFMEQRSTQVFDGYKYNGGGITHGDWLSPEGNEPDKKRYIAVCFYAYSARLMEKMSQALSRKAGDAYDSKAKSYKELYENIKAEFQARYVNPDGSLKQKGQTAYLLALKLHLFPDEKAQSDGIRYLNHLIKTNGDRLGTGFVGTAIINQTLTDAGSIHTAYNLLLQRNNPSWLYSVDQGATTIWERWDGYTKEKGFHPATTMNSFNHYAYGAVSEWMYRYMAGINPDENNPGFKHIILTPYPDNRISFPAGQERITSVDATYHSYYGKIRSAWKSDANGNMEYRIVIPANTTASVTLPKERNQNEIAENNVPLDKAKGVVSYSIEEQHIHIELQSGSYVFTVKE</sequence>
<dbReference type="Gene3D" id="2.60.420.10">
    <property type="entry name" value="Maltose phosphorylase, domain 3"/>
    <property type="match status" value="1"/>
</dbReference>
<keyword evidence="4" id="KW-0732">Signal</keyword>
<evidence type="ECO:0000313" key="9">
    <source>
        <dbReference type="EMBL" id="MBC8593514.1"/>
    </source>
</evidence>
<dbReference type="InterPro" id="IPR008902">
    <property type="entry name" value="Rhamnosid_concanavalin"/>
</dbReference>
<dbReference type="InterPro" id="IPR035396">
    <property type="entry name" value="Bac_rhamnosid6H"/>
</dbReference>
<evidence type="ECO:0000256" key="1">
    <source>
        <dbReference type="ARBA" id="ARBA00001445"/>
    </source>
</evidence>
<dbReference type="InterPro" id="IPR012341">
    <property type="entry name" value="6hp_glycosidase-like_sf"/>
</dbReference>
<dbReference type="Gene3D" id="2.60.40.10">
    <property type="entry name" value="Immunoglobulins"/>
    <property type="match status" value="1"/>
</dbReference>
<dbReference type="PANTHER" id="PTHR33307">
    <property type="entry name" value="ALPHA-RHAMNOSIDASE (EUROFUNG)"/>
    <property type="match status" value="1"/>
</dbReference>
<comment type="catalytic activity">
    <reaction evidence="1">
        <text>Hydrolysis of terminal non-reducing alpha-L-rhamnose residues in alpha-L-rhamnosides.</text>
        <dbReference type="EC" id="3.2.1.40"/>
    </reaction>
</comment>
<evidence type="ECO:0000259" key="7">
    <source>
        <dbReference type="Pfam" id="PF17389"/>
    </source>
</evidence>
<feature type="signal peptide" evidence="4">
    <location>
        <begin position="1"/>
        <end position="20"/>
    </location>
</feature>
<evidence type="ECO:0000259" key="6">
    <source>
        <dbReference type="Pfam" id="PF08531"/>
    </source>
</evidence>
<dbReference type="Gene3D" id="2.60.120.260">
    <property type="entry name" value="Galactose-binding domain-like"/>
    <property type="match status" value="2"/>
</dbReference>
<feature type="chain" id="PRO_5039389080" description="alpha-L-rhamnosidase" evidence="4">
    <location>
        <begin position="21"/>
        <end position="976"/>
    </location>
</feature>
<feature type="domain" description="Alpha-L-rhamnosidase C-terminal" evidence="8">
    <location>
        <begin position="855"/>
        <end position="938"/>
    </location>
</feature>
<gene>
    <name evidence="9" type="ORF">H8744_09690</name>
</gene>
<dbReference type="Pfam" id="PF17389">
    <property type="entry name" value="Bac_rhamnosid6H"/>
    <property type="match status" value="1"/>
</dbReference>
<dbReference type="Pfam" id="PF17390">
    <property type="entry name" value="Bac_rhamnosid_C"/>
    <property type="match status" value="1"/>
</dbReference>
<dbReference type="PANTHER" id="PTHR33307:SF6">
    <property type="entry name" value="ALPHA-RHAMNOSIDASE (EUROFUNG)-RELATED"/>
    <property type="match status" value="1"/>
</dbReference>
<name>A0A926F7Y4_9BACT</name>
<dbReference type="Pfam" id="PF05592">
    <property type="entry name" value="Bac_rhamnosid"/>
    <property type="match status" value="1"/>
</dbReference>
<dbReference type="Pfam" id="PF08531">
    <property type="entry name" value="Bac_rhamnosid_N"/>
    <property type="match status" value="1"/>
</dbReference>
<keyword evidence="3 9" id="KW-0378">Hydrolase</keyword>
<organism evidence="9 10">
    <name type="scientific">Jilunia laotingensis</name>
    <dbReference type="NCBI Taxonomy" id="2763675"/>
    <lineage>
        <taxon>Bacteria</taxon>
        <taxon>Pseudomonadati</taxon>
        <taxon>Bacteroidota</taxon>
        <taxon>Bacteroidia</taxon>
        <taxon>Bacteroidales</taxon>
        <taxon>Bacteroidaceae</taxon>
        <taxon>Jilunia</taxon>
    </lineage>
</organism>
<evidence type="ECO:0000259" key="5">
    <source>
        <dbReference type="Pfam" id="PF05592"/>
    </source>
</evidence>
<dbReference type="AlphaFoldDB" id="A0A926F7Y4"/>
<dbReference type="Pfam" id="PF25788">
    <property type="entry name" value="Ig_Rha78A_N"/>
    <property type="match status" value="1"/>
</dbReference>
<dbReference type="InterPro" id="IPR013783">
    <property type="entry name" value="Ig-like_fold"/>
</dbReference>
<reference evidence="9" key="1">
    <citation type="submission" date="2020-08" db="EMBL/GenBank/DDBJ databases">
        <title>Genome public.</title>
        <authorList>
            <person name="Liu C."/>
            <person name="Sun Q."/>
        </authorList>
    </citation>
    <scope>NUCLEOTIDE SEQUENCE</scope>
    <source>
        <strain evidence="9">N12</strain>
    </source>
</reference>
<keyword evidence="10" id="KW-1185">Reference proteome</keyword>
<dbReference type="InterPro" id="IPR016007">
    <property type="entry name" value="Alpha_rhamnosid"/>
</dbReference>
<protein>
    <recommendedName>
        <fullName evidence="2">alpha-L-rhamnosidase</fullName>
        <ecNumber evidence="2">3.2.1.40</ecNumber>
    </recommendedName>
</protein>